<sequence>MRPMPIVLFSAVALVAQAPTSADLAQRFNTELPGINQMLKTFQAQEALAKMETLVPAERPAFNGANLQTIGLSLDNAQGLMSLYRLWANVAAESGQWEKAVEIQQKRVKAAQAIRADLDKAQAPIAAQWEKAAKDSQDYLTKNASRQQELQASLNALQEDVAAVNAKTKKLDAKAMEELKARIAKAPQEQQELDQIAAALPVHKQNLGNAPKITKVLAENRKEADGLLKAAEEAAAKSKEVLASQNDEITKFNTEQVIKKVKIVGKKNWVDAVLRNPENVTKLNGSQAQAAFLNRLLVLDPGNAGAQKALDNLKQGKEPFVKEAKGAKKGSAKKK</sequence>
<protein>
    <submittedName>
        <fullName evidence="3">Uncharacterized protein</fullName>
    </submittedName>
</protein>
<keyword evidence="2" id="KW-0732">Signal</keyword>
<evidence type="ECO:0000256" key="2">
    <source>
        <dbReference type="SAM" id="SignalP"/>
    </source>
</evidence>
<keyword evidence="1" id="KW-0175">Coiled coil</keyword>
<evidence type="ECO:0000313" key="4">
    <source>
        <dbReference type="Proteomes" id="UP001242010"/>
    </source>
</evidence>
<feature type="signal peptide" evidence="2">
    <location>
        <begin position="1"/>
        <end position="18"/>
    </location>
</feature>
<dbReference type="Proteomes" id="UP001242010">
    <property type="component" value="Chromosome"/>
</dbReference>
<proteinExistence type="predicted"/>
<organism evidence="3 4">
    <name type="scientific">Geothrix oryzae</name>
    <dbReference type="NCBI Taxonomy" id="2927975"/>
    <lineage>
        <taxon>Bacteria</taxon>
        <taxon>Pseudomonadati</taxon>
        <taxon>Acidobacteriota</taxon>
        <taxon>Holophagae</taxon>
        <taxon>Holophagales</taxon>
        <taxon>Holophagaceae</taxon>
        <taxon>Geothrix</taxon>
    </lineage>
</organism>
<feature type="coiled-coil region" evidence="1">
    <location>
        <begin position="147"/>
        <end position="174"/>
    </location>
</feature>
<accession>A0ABM8DPE2</accession>
<name>A0ABM8DPE2_9BACT</name>
<feature type="coiled-coil region" evidence="1">
    <location>
        <begin position="217"/>
        <end position="248"/>
    </location>
</feature>
<evidence type="ECO:0000313" key="3">
    <source>
        <dbReference type="EMBL" id="BDU68751.1"/>
    </source>
</evidence>
<evidence type="ECO:0000256" key="1">
    <source>
        <dbReference type="SAM" id="Coils"/>
    </source>
</evidence>
<dbReference type="EMBL" id="AP027079">
    <property type="protein sequence ID" value="BDU68751.1"/>
    <property type="molecule type" value="Genomic_DNA"/>
</dbReference>
<feature type="chain" id="PRO_5045114951" evidence="2">
    <location>
        <begin position="19"/>
        <end position="335"/>
    </location>
</feature>
<reference evidence="4" key="1">
    <citation type="journal article" date="2023" name="Int. J. Syst. Evol. Microbiol.">
        <title>Mesoterricola silvestris gen. nov., sp. nov., Mesoterricola sediminis sp. nov., Geothrix oryzae sp. nov., Geothrix edaphica sp. nov., Geothrix rubra sp. nov., and Geothrix limicola sp. nov., six novel members of Acidobacteriota isolated from soils.</title>
        <authorList>
            <person name="Itoh H."/>
            <person name="Sugisawa Y."/>
            <person name="Mise K."/>
            <person name="Xu Z."/>
            <person name="Kuniyasu M."/>
            <person name="Ushijima N."/>
            <person name="Kawano K."/>
            <person name="Kobayashi E."/>
            <person name="Shiratori Y."/>
            <person name="Masuda Y."/>
            <person name="Senoo K."/>
        </authorList>
    </citation>
    <scope>NUCLEOTIDE SEQUENCE [LARGE SCALE GENOMIC DNA]</scope>
    <source>
        <strain evidence="4">Red222</strain>
    </source>
</reference>
<keyword evidence="4" id="KW-1185">Reference proteome</keyword>
<gene>
    <name evidence="3" type="ORF">GETHOR_08520</name>
</gene>
<dbReference type="RefSeq" id="WP_286355387.1">
    <property type="nucleotide sequence ID" value="NZ_AP027079.1"/>
</dbReference>